<dbReference type="InParanoid" id="B8LX41"/>
<dbReference type="PhylomeDB" id="B8LX41"/>
<accession>B8LX41</accession>
<dbReference type="OrthoDB" id="4364447at2759"/>
<proteinExistence type="predicted"/>
<dbReference type="eggNOG" id="ENOG502SIP1">
    <property type="taxonomic scope" value="Eukaryota"/>
</dbReference>
<dbReference type="EMBL" id="EQ962652">
    <property type="protein sequence ID" value="EED22691.1"/>
    <property type="molecule type" value="Genomic_DNA"/>
</dbReference>
<feature type="region of interest" description="Disordered" evidence="1">
    <location>
        <begin position="146"/>
        <end position="211"/>
    </location>
</feature>
<evidence type="ECO:0000313" key="2">
    <source>
        <dbReference type="EMBL" id="EED22691.1"/>
    </source>
</evidence>
<reference evidence="3" key="1">
    <citation type="journal article" date="2015" name="Genome Announc.">
        <title>Genome sequence of the AIDS-associated pathogen Penicillium marneffei (ATCC18224) and its near taxonomic relative Talaromyces stipitatus (ATCC10500).</title>
        <authorList>
            <person name="Nierman W.C."/>
            <person name="Fedorova-Abrams N.D."/>
            <person name="Andrianopoulos A."/>
        </authorList>
    </citation>
    <scope>NUCLEOTIDE SEQUENCE [LARGE SCALE GENOMIC DNA]</scope>
    <source>
        <strain evidence="3">ATCC 10500 / CBS 375.48 / QM 6759 / NRRL 1006</strain>
    </source>
</reference>
<evidence type="ECO:0000313" key="3">
    <source>
        <dbReference type="Proteomes" id="UP000001745"/>
    </source>
</evidence>
<gene>
    <name evidence="2" type="ORF">TSTA_061790</name>
</gene>
<protein>
    <submittedName>
        <fullName evidence="2">Uncharacterized protein</fullName>
    </submittedName>
</protein>
<dbReference type="GeneID" id="8106055"/>
<feature type="compositionally biased region" description="Polar residues" evidence="1">
    <location>
        <begin position="156"/>
        <end position="196"/>
    </location>
</feature>
<dbReference type="VEuPathDB" id="FungiDB:TSTA_061790"/>
<dbReference type="RefSeq" id="XP_002340078.1">
    <property type="nucleotide sequence ID" value="XM_002340037.1"/>
</dbReference>
<organism evidence="2 3">
    <name type="scientific">Talaromyces stipitatus (strain ATCC 10500 / CBS 375.48 / QM 6759 / NRRL 1006)</name>
    <name type="common">Penicillium stipitatum</name>
    <dbReference type="NCBI Taxonomy" id="441959"/>
    <lineage>
        <taxon>Eukaryota</taxon>
        <taxon>Fungi</taxon>
        <taxon>Dikarya</taxon>
        <taxon>Ascomycota</taxon>
        <taxon>Pezizomycotina</taxon>
        <taxon>Eurotiomycetes</taxon>
        <taxon>Eurotiomycetidae</taxon>
        <taxon>Eurotiales</taxon>
        <taxon>Trichocomaceae</taxon>
        <taxon>Talaromyces</taxon>
        <taxon>Talaromyces sect. Talaromyces</taxon>
    </lineage>
</organism>
<sequence>MSSSSDDTSIVVLVTRHQDKLTRLFEQTNIDWPVVEKQLLDWGDLFLAGKRMKLIISFNYIEDSQTLAASRKATDKRGPSSATQGMLQDCEREIDAEEEATGEPVAWKQVDELVSLVKYVQSGKTLKSHEDVPGMIREQIYRAERRRHEGQKGHSRPSSESTYPPINITNVIPAQSSQYDMSSTSPSKNLNQSANTPRLGITGARDAAVQA</sequence>
<dbReference type="AlphaFoldDB" id="B8LX41"/>
<name>B8LX41_TALSN</name>
<dbReference type="HOGENOM" id="CLU_1305592_0_0_1"/>
<dbReference type="Proteomes" id="UP000001745">
    <property type="component" value="Unassembled WGS sequence"/>
</dbReference>
<keyword evidence="3" id="KW-1185">Reference proteome</keyword>
<dbReference type="STRING" id="441959.B8LX41"/>
<evidence type="ECO:0000256" key="1">
    <source>
        <dbReference type="SAM" id="MobiDB-lite"/>
    </source>
</evidence>